<evidence type="ECO:0000313" key="8">
    <source>
        <dbReference type="EMBL" id="AKQ12750.1"/>
    </source>
</evidence>
<dbReference type="CDD" id="cd18989">
    <property type="entry name" value="LGIC_ECD_cation"/>
    <property type="match status" value="1"/>
</dbReference>
<feature type="transmembrane region" description="Helical" evidence="5">
    <location>
        <begin position="288"/>
        <end position="313"/>
    </location>
</feature>
<dbReference type="SUPFAM" id="SSF90112">
    <property type="entry name" value="Neurotransmitter-gated ion-channel transmembrane pore"/>
    <property type="match status" value="1"/>
</dbReference>
<dbReference type="Gene3D" id="1.20.58.390">
    <property type="entry name" value="Neurotransmitter-gated ion-channel transmembrane domain"/>
    <property type="match status" value="1"/>
</dbReference>
<evidence type="ECO:0000256" key="5">
    <source>
        <dbReference type="SAM" id="Phobius"/>
    </source>
</evidence>
<dbReference type="PANTHER" id="PTHR18945">
    <property type="entry name" value="NEUROTRANSMITTER GATED ION CHANNEL"/>
    <property type="match status" value="1"/>
</dbReference>
<name>A0A0H4TQD1_CHISP</name>
<keyword evidence="8" id="KW-0675">Receptor</keyword>
<evidence type="ECO:0000256" key="4">
    <source>
        <dbReference type="ARBA" id="ARBA00023136"/>
    </source>
</evidence>
<dbReference type="EMBL" id="KP711054">
    <property type="protein sequence ID" value="AKQ12750.1"/>
    <property type="molecule type" value="mRNA"/>
</dbReference>
<dbReference type="GO" id="GO:0005230">
    <property type="term" value="F:extracellular ligand-gated monoatomic ion channel activity"/>
    <property type="evidence" value="ECO:0007669"/>
    <property type="project" value="InterPro"/>
</dbReference>
<dbReference type="InterPro" id="IPR036719">
    <property type="entry name" value="Neuro-gated_channel_TM_sf"/>
</dbReference>
<dbReference type="GO" id="GO:0016020">
    <property type="term" value="C:membrane"/>
    <property type="evidence" value="ECO:0007669"/>
    <property type="project" value="UniProtKB-SubCell"/>
</dbReference>
<dbReference type="GO" id="GO:0004888">
    <property type="term" value="F:transmembrane signaling receptor activity"/>
    <property type="evidence" value="ECO:0007669"/>
    <property type="project" value="InterPro"/>
</dbReference>
<dbReference type="InterPro" id="IPR036734">
    <property type="entry name" value="Neur_chan_lig-bd_sf"/>
</dbReference>
<dbReference type="Gene3D" id="2.70.170.10">
    <property type="entry name" value="Neurotransmitter-gated ion-channel ligand-binding domain"/>
    <property type="match status" value="1"/>
</dbReference>
<dbReference type="Pfam" id="PF02931">
    <property type="entry name" value="Neur_chan_LBD"/>
    <property type="match status" value="1"/>
</dbReference>
<dbReference type="AlphaFoldDB" id="A0A0H4TQD1"/>
<feature type="domain" description="Neurotransmitter-gated ion-channel ligand-binding" evidence="7">
    <location>
        <begin position="36"/>
        <end position="189"/>
    </location>
</feature>
<dbReference type="OrthoDB" id="5975154at2759"/>
<organism evidence="8">
    <name type="scientific">Chilo suppressalis</name>
    <name type="common">Asiatic rice borer moth</name>
    <dbReference type="NCBI Taxonomy" id="168631"/>
    <lineage>
        <taxon>Eukaryota</taxon>
        <taxon>Metazoa</taxon>
        <taxon>Ecdysozoa</taxon>
        <taxon>Arthropoda</taxon>
        <taxon>Hexapoda</taxon>
        <taxon>Insecta</taxon>
        <taxon>Pterygota</taxon>
        <taxon>Neoptera</taxon>
        <taxon>Endopterygota</taxon>
        <taxon>Lepidoptera</taxon>
        <taxon>Glossata</taxon>
        <taxon>Ditrysia</taxon>
        <taxon>Pyraloidea</taxon>
        <taxon>Crambidae</taxon>
        <taxon>Crambinae</taxon>
        <taxon>Chilo</taxon>
    </lineage>
</organism>
<evidence type="ECO:0000256" key="1">
    <source>
        <dbReference type="ARBA" id="ARBA00004141"/>
    </source>
</evidence>
<keyword evidence="6" id="KW-0732">Signal</keyword>
<proteinExistence type="evidence at transcript level"/>
<keyword evidence="2 5" id="KW-0812">Transmembrane</keyword>
<evidence type="ECO:0000259" key="7">
    <source>
        <dbReference type="Pfam" id="PF02931"/>
    </source>
</evidence>
<feature type="chain" id="PRO_5005210056" evidence="6">
    <location>
        <begin position="19"/>
        <end position="402"/>
    </location>
</feature>
<evidence type="ECO:0000256" key="6">
    <source>
        <dbReference type="SAM" id="SignalP"/>
    </source>
</evidence>
<dbReference type="InterPro" id="IPR006202">
    <property type="entry name" value="Neur_chan_lig-bd"/>
</dbReference>
<feature type="transmembrane region" description="Helical" evidence="5">
    <location>
        <begin position="372"/>
        <end position="394"/>
    </location>
</feature>
<accession>A0A0H4TQD1</accession>
<feature type="signal peptide" evidence="6">
    <location>
        <begin position="1"/>
        <end position="18"/>
    </location>
</feature>
<dbReference type="InterPro" id="IPR038050">
    <property type="entry name" value="Neuro_actylchol_rec"/>
</dbReference>
<feature type="transmembrane region" description="Helical" evidence="5">
    <location>
        <begin position="261"/>
        <end position="282"/>
    </location>
</feature>
<evidence type="ECO:0000256" key="3">
    <source>
        <dbReference type="ARBA" id="ARBA00022989"/>
    </source>
</evidence>
<sequence>MVWSTCLIILGIVHLTICKDCVIDNRPQYGQWEKQLHKDLSKCQEDFEAPTNNTIIKIRVVMKYFVVDDYEGSMTMESITLISWTDKRLIWNPKDYYGIAETYYRNYEYWLPPIMIINNAADRDDVFYHEFCNLKYNGEVMCMPKLKNKAPCISFTRNWPYDTNICNFDYGQAPFYEKKNLILVPKFNKTANIFGAEYGAEWIITDYRDYFNVTDKIKLRLTFTLKRSAEGLGAVMILPSTLLAVLTVVTLFRDVNNFKRFWFTCFSVLCHFYILLITNARVPKAGSGIPAILIFCRFSLLLTSVLVILSLGLKRLRNRTTIPPNWIGSVTSSVLDSRAKYLIWPRWKNKSNVLTFDSVNTKDIETWNNFCSILNCGLLKICSTAYVLMIILYVPRPPPLTF</sequence>
<dbReference type="SUPFAM" id="SSF63712">
    <property type="entry name" value="Nicotinic receptor ligand binding domain-like"/>
    <property type="match status" value="1"/>
</dbReference>
<gene>
    <name evidence="8" type="primary">nAChR beta 3</name>
</gene>
<comment type="subcellular location">
    <subcellularLocation>
        <location evidence="1">Membrane</location>
        <topology evidence="1">Multi-pass membrane protein</topology>
    </subcellularLocation>
</comment>
<reference evidence="8" key="1">
    <citation type="submission" date="2015-01" db="EMBL/GenBank/DDBJ databases">
        <title>Molecular characterization and expression profiles of nicotinic acetylcholine receptor genes in rice striped stem borer, Chilo suppressalis.</title>
        <authorList>
            <person name="Xu G."/>
            <person name="Huang J."/>
            <person name="Ye G."/>
        </authorList>
    </citation>
    <scope>NUCLEOTIDE SEQUENCE</scope>
</reference>
<keyword evidence="3 5" id="KW-1133">Transmembrane helix</keyword>
<evidence type="ECO:0000256" key="2">
    <source>
        <dbReference type="ARBA" id="ARBA00022692"/>
    </source>
</evidence>
<feature type="transmembrane region" description="Helical" evidence="5">
    <location>
        <begin position="231"/>
        <end position="252"/>
    </location>
</feature>
<keyword evidence="4 5" id="KW-0472">Membrane</keyword>
<dbReference type="InterPro" id="IPR006201">
    <property type="entry name" value="Neur_channel"/>
</dbReference>
<protein>
    <submittedName>
        <fullName evidence="8">Nicotinic acetylcholine receptor beta 3 subunit</fullName>
    </submittedName>
</protein>